<dbReference type="InterPro" id="IPR036291">
    <property type="entry name" value="NAD(P)-bd_dom_sf"/>
</dbReference>
<dbReference type="SUPFAM" id="SSF51735">
    <property type="entry name" value="NAD(P)-binding Rossmann-fold domains"/>
    <property type="match status" value="1"/>
</dbReference>
<gene>
    <name evidence="4" type="ORF">CAEBREN_14480</name>
</gene>
<organism evidence="5">
    <name type="scientific">Caenorhabditis brenneri</name>
    <name type="common">Nematode worm</name>
    <dbReference type="NCBI Taxonomy" id="135651"/>
    <lineage>
        <taxon>Eukaryota</taxon>
        <taxon>Metazoa</taxon>
        <taxon>Ecdysozoa</taxon>
        <taxon>Nematoda</taxon>
        <taxon>Chromadorea</taxon>
        <taxon>Rhabditida</taxon>
        <taxon>Rhabditina</taxon>
        <taxon>Rhabditomorpha</taxon>
        <taxon>Rhabditoidea</taxon>
        <taxon>Rhabditidae</taxon>
        <taxon>Peloderinae</taxon>
        <taxon>Caenorhabditis</taxon>
    </lineage>
</organism>
<dbReference type="EMBL" id="GL379951">
    <property type="protein sequence ID" value="EGT37850.1"/>
    <property type="molecule type" value="Genomic_DNA"/>
</dbReference>
<dbReference type="InParanoid" id="G0NUH4"/>
<dbReference type="OrthoDB" id="191139at2759"/>
<evidence type="ECO:0000256" key="1">
    <source>
        <dbReference type="ARBA" id="ARBA00006484"/>
    </source>
</evidence>
<dbReference type="FunCoup" id="G0NUH4">
    <property type="interactions" value="1"/>
</dbReference>
<dbReference type="PANTHER" id="PTHR24320">
    <property type="entry name" value="RETINOL DEHYDROGENASE"/>
    <property type="match status" value="1"/>
</dbReference>
<evidence type="ECO:0000256" key="2">
    <source>
        <dbReference type="ARBA" id="ARBA00023002"/>
    </source>
</evidence>
<protein>
    <recommendedName>
        <fullName evidence="3">NAD-dependent epimerase/dehydratase domain-containing protein</fullName>
    </recommendedName>
</protein>
<dbReference type="Pfam" id="PF01370">
    <property type="entry name" value="Epimerase"/>
    <property type="match status" value="1"/>
</dbReference>
<dbReference type="STRING" id="135651.G0NUH4"/>
<dbReference type="Proteomes" id="UP000008068">
    <property type="component" value="Unassembled WGS sequence"/>
</dbReference>
<feature type="domain" description="NAD-dependent epimerase/dehydratase" evidence="3">
    <location>
        <begin position="24"/>
        <end position="189"/>
    </location>
</feature>
<dbReference type="PANTHER" id="PTHR24320:SF264">
    <property type="entry name" value="DEHYDROGENASE_REDUCTASE SDR FAMILY MEMBER ON CHROMOSOME X"/>
    <property type="match status" value="1"/>
</dbReference>
<proteinExistence type="inferred from homology"/>
<dbReference type="eggNOG" id="KOG1208">
    <property type="taxonomic scope" value="Eukaryota"/>
</dbReference>
<comment type="similarity">
    <text evidence="1">Belongs to the short-chain dehydrogenases/reductases (SDR) family.</text>
</comment>
<evidence type="ECO:0000313" key="4">
    <source>
        <dbReference type="EMBL" id="EGT37850.1"/>
    </source>
</evidence>
<dbReference type="AlphaFoldDB" id="G0NUH4"/>
<evidence type="ECO:0000313" key="5">
    <source>
        <dbReference type="Proteomes" id="UP000008068"/>
    </source>
</evidence>
<dbReference type="Gene3D" id="3.40.50.720">
    <property type="entry name" value="NAD(P)-binding Rossmann-like Domain"/>
    <property type="match status" value="1"/>
</dbReference>
<sequence>MEQSPEKHKWGILKNPFRFYQIVRILQQNSEIECYVTVHHKSTTKQYFNKDANTTVYECDMIHNEQIILLANELKCHQFDVAIFAAGIMLAPEVRTSDGVELHNAVNVVGQIMLYELLQNECRRAVFLSSATSRVACFSKDPDFLSVYAGPYQAYASSKLNLAVYVNEVAKKRHVTAVCLHPGTVPGHLYKNANLVVRYLNFAVLPKLMRSPEMAALLVLHTIFREDVQPGAYYEDTEIVDLVEWMPEEERDRIYNTICKRIEMWMEH</sequence>
<keyword evidence="5" id="KW-1185">Reference proteome</keyword>
<reference evidence="5" key="1">
    <citation type="submission" date="2011-07" db="EMBL/GenBank/DDBJ databases">
        <authorList>
            <consortium name="Caenorhabditis brenneri Sequencing and Analysis Consortium"/>
            <person name="Wilson R.K."/>
        </authorList>
    </citation>
    <scope>NUCLEOTIDE SEQUENCE [LARGE SCALE GENOMIC DNA]</scope>
    <source>
        <strain evidence="5">PB2801</strain>
    </source>
</reference>
<evidence type="ECO:0000259" key="3">
    <source>
        <dbReference type="Pfam" id="PF01370"/>
    </source>
</evidence>
<dbReference type="HOGENOM" id="CLU_069703_0_0_1"/>
<accession>G0NUH4</accession>
<keyword evidence="2" id="KW-0560">Oxidoreductase</keyword>
<dbReference type="GO" id="GO:0016491">
    <property type="term" value="F:oxidoreductase activity"/>
    <property type="evidence" value="ECO:0007669"/>
    <property type="project" value="UniProtKB-KW"/>
</dbReference>
<name>G0NUH4_CAEBE</name>
<dbReference type="InterPro" id="IPR001509">
    <property type="entry name" value="Epimerase_deHydtase"/>
</dbReference>